<organism evidence="1 2">
    <name type="scientific">Orchesella dallaii</name>
    <dbReference type="NCBI Taxonomy" id="48710"/>
    <lineage>
        <taxon>Eukaryota</taxon>
        <taxon>Metazoa</taxon>
        <taxon>Ecdysozoa</taxon>
        <taxon>Arthropoda</taxon>
        <taxon>Hexapoda</taxon>
        <taxon>Collembola</taxon>
        <taxon>Entomobryomorpha</taxon>
        <taxon>Entomobryoidea</taxon>
        <taxon>Orchesellidae</taxon>
        <taxon>Orchesellinae</taxon>
        <taxon>Orchesella</taxon>
    </lineage>
</organism>
<proteinExistence type="predicted"/>
<accession>A0ABP1RBG2</accession>
<comment type="caution">
    <text evidence="1">The sequence shown here is derived from an EMBL/GenBank/DDBJ whole genome shotgun (WGS) entry which is preliminary data.</text>
</comment>
<protein>
    <recommendedName>
        <fullName evidence="3">Zinc finger protein</fullName>
    </recommendedName>
</protein>
<evidence type="ECO:0000313" key="1">
    <source>
        <dbReference type="EMBL" id="CAL8121336.1"/>
    </source>
</evidence>
<sequence>MGRGKKNRGPTSNTRTYFKVYATFKCSSDKCKKTWNSAHAWEREEVIACEFCQIKAEVWNVVDEMIKLDNYRCSSKNCDDFWQSIHDGQNLAQDCELCGARTRPDGVQERFGRHYFYICPNEKCAEQPEWEDFSLDAQKTQRCTKCSARGDIIKVQKLKRVPPRRNGKSSTVNLGGGGGKHIAEFCDMCQQIRREGKGRNCFNVKKIVCQIGKAPNGVETESIIGAYRDQ</sequence>
<keyword evidence="2" id="KW-1185">Reference proteome</keyword>
<dbReference type="EMBL" id="CAXLJM020000065">
    <property type="protein sequence ID" value="CAL8121336.1"/>
    <property type="molecule type" value="Genomic_DNA"/>
</dbReference>
<dbReference type="Proteomes" id="UP001642540">
    <property type="component" value="Unassembled WGS sequence"/>
</dbReference>
<evidence type="ECO:0000313" key="2">
    <source>
        <dbReference type="Proteomes" id="UP001642540"/>
    </source>
</evidence>
<name>A0ABP1RBG2_9HEXA</name>
<evidence type="ECO:0008006" key="3">
    <source>
        <dbReference type="Google" id="ProtNLM"/>
    </source>
</evidence>
<reference evidence="1 2" key="1">
    <citation type="submission" date="2024-08" db="EMBL/GenBank/DDBJ databases">
        <authorList>
            <person name="Cucini C."/>
            <person name="Frati F."/>
        </authorList>
    </citation>
    <scope>NUCLEOTIDE SEQUENCE [LARGE SCALE GENOMIC DNA]</scope>
</reference>
<gene>
    <name evidence="1" type="ORF">ODALV1_LOCUS19335</name>
</gene>